<dbReference type="SUPFAM" id="SSF111369">
    <property type="entry name" value="HlyD-like secretion proteins"/>
    <property type="match status" value="1"/>
</dbReference>
<evidence type="ECO:0000259" key="2">
    <source>
        <dbReference type="Pfam" id="PF25917"/>
    </source>
</evidence>
<dbReference type="Gene3D" id="1.10.287.470">
    <property type="entry name" value="Helix hairpin bin"/>
    <property type="match status" value="1"/>
</dbReference>
<feature type="domain" description="Multidrug resistance protein MdtA-like alpha-helical hairpin" evidence="1">
    <location>
        <begin position="110"/>
        <end position="163"/>
    </location>
</feature>
<accession>A0A381XQJ7</accession>
<proteinExistence type="predicted"/>
<feature type="non-terminal residue" evidence="3">
    <location>
        <position position="204"/>
    </location>
</feature>
<organism evidence="3">
    <name type="scientific">marine metagenome</name>
    <dbReference type="NCBI Taxonomy" id="408172"/>
    <lineage>
        <taxon>unclassified sequences</taxon>
        <taxon>metagenomes</taxon>
        <taxon>ecological metagenomes</taxon>
    </lineage>
</organism>
<dbReference type="Pfam" id="PF25917">
    <property type="entry name" value="BSH_RND"/>
    <property type="match status" value="1"/>
</dbReference>
<evidence type="ECO:0000313" key="3">
    <source>
        <dbReference type="EMBL" id="SVA67039.1"/>
    </source>
</evidence>
<dbReference type="Gene3D" id="2.40.50.100">
    <property type="match status" value="1"/>
</dbReference>
<evidence type="ECO:0000259" key="1">
    <source>
        <dbReference type="Pfam" id="PF25876"/>
    </source>
</evidence>
<dbReference type="PANTHER" id="PTHR30469">
    <property type="entry name" value="MULTIDRUG RESISTANCE PROTEIN MDTA"/>
    <property type="match status" value="1"/>
</dbReference>
<dbReference type="EMBL" id="UINC01016022">
    <property type="protein sequence ID" value="SVA67039.1"/>
    <property type="molecule type" value="Genomic_DNA"/>
</dbReference>
<gene>
    <name evidence="3" type="ORF">METZ01_LOCUS119893</name>
</gene>
<dbReference type="InterPro" id="IPR058625">
    <property type="entry name" value="MdtA-like_BSH"/>
</dbReference>
<dbReference type="AlphaFoldDB" id="A0A381XQJ7"/>
<dbReference type="GO" id="GO:1990281">
    <property type="term" value="C:efflux pump complex"/>
    <property type="evidence" value="ECO:0007669"/>
    <property type="project" value="TreeGrafter"/>
</dbReference>
<dbReference type="GO" id="GO:0015562">
    <property type="term" value="F:efflux transmembrane transporter activity"/>
    <property type="evidence" value="ECO:0007669"/>
    <property type="project" value="TreeGrafter"/>
</dbReference>
<dbReference type="PANTHER" id="PTHR30469:SF33">
    <property type="entry name" value="SLR1207 PROTEIN"/>
    <property type="match status" value="1"/>
</dbReference>
<feature type="domain" description="Multidrug resistance protein MdtA-like barrel-sandwich hybrid" evidence="2">
    <location>
        <begin position="62"/>
        <end position="203"/>
    </location>
</feature>
<dbReference type="NCBIfam" id="TIGR01730">
    <property type="entry name" value="RND_mfp"/>
    <property type="match status" value="1"/>
</dbReference>
<reference evidence="3" key="1">
    <citation type="submission" date="2018-05" db="EMBL/GenBank/DDBJ databases">
        <authorList>
            <person name="Lanie J.A."/>
            <person name="Ng W.-L."/>
            <person name="Kazmierczak K.M."/>
            <person name="Andrzejewski T.M."/>
            <person name="Davidsen T.M."/>
            <person name="Wayne K.J."/>
            <person name="Tettelin H."/>
            <person name="Glass J.I."/>
            <person name="Rusch D."/>
            <person name="Podicherti R."/>
            <person name="Tsui H.-C.T."/>
            <person name="Winkler M.E."/>
        </authorList>
    </citation>
    <scope>NUCLEOTIDE SEQUENCE</scope>
</reference>
<name>A0A381XQJ7_9ZZZZ</name>
<dbReference type="Pfam" id="PF25876">
    <property type="entry name" value="HH_MFP_RND"/>
    <property type="match status" value="1"/>
</dbReference>
<dbReference type="InterPro" id="IPR006143">
    <property type="entry name" value="RND_pump_MFP"/>
</dbReference>
<protein>
    <submittedName>
        <fullName evidence="3">Uncharacterized protein</fullName>
    </submittedName>
</protein>
<sequence>MLKKLKQKKIWIPLLVIILSGTGYWIMNSSEDGEISVQAEEVIRRDIIHKVNANGKIQPEEEVQISSTITAWITSITVAEGDTVQPGQLLISMDEKQYRAAYNQTLSGVKSAEANLKQVKAQKERTESLFEKNLISKQELEQIEASFELASSQVDQAQSSLLSREDELSKTKLLAPAYGIVTSLTKEVGEMAVGGMFNPGVVMT</sequence>
<dbReference type="InterPro" id="IPR058624">
    <property type="entry name" value="MdtA-like_HH"/>
</dbReference>